<dbReference type="OrthoDB" id="442921at2759"/>
<name>A0A0J1BEA7_9TREE</name>
<protein>
    <submittedName>
        <fullName evidence="1">Uncharacterized protein</fullName>
    </submittedName>
</protein>
<dbReference type="GeneID" id="28982251"/>
<keyword evidence="2" id="KW-1185">Reference proteome</keyword>
<evidence type="ECO:0000313" key="2">
    <source>
        <dbReference type="Proteomes" id="UP000053611"/>
    </source>
</evidence>
<dbReference type="RefSeq" id="XP_018282910.1">
    <property type="nucleotide sequence ID" value="XM_018421648.1"/>
</dbReference>
<accession>A0A0J1BEA7</accession>
<reference evidence="1 2" key="1">
    <citation type="submission" date="2015-03" db="EMBL/GenBank/DDBJ databases">
        <title>Genomics and transcriptomics of the oil-accumulating basidiomycete yeast T. oleaginosus allow insights into substrate utilization and the diverse evolutionary trajectories of mating systems in fungi.</title>
        <authorList>
            <consortium name="DOE Joint Genome Institute"/>
            <person name="Kourist R."/>
            <person name="Kracht O."/>
            <person name="Bracharz F."/>
            <person name="Lipzen A."/>
            <person name="Nolan M."/>
            <person name="Ohm R."/>
            <person name="Grigoriev I."/>
            <person name="Sun S."/>
            <person name="Heitman J."/>
            <person name="Bruck T."/>
            <person name="Nowrousian M."/>
        </authorList>
    </citation>
    <scope>NUCLEOTIDE SEQUENCE [LARGE SCALE GENOMIC DNA]</scope>
    <source>
        <strain evidence="1 2">IBC0246</strain>
    </source>
</reference>
<sequence length="434" mass="48274">MTAQSSPTTTLSHDLFPHLVDAILTFADLPTQLAFRATSHKFLAKVDDVLFSHVLFALRHFPPSYGAGIDTAVTVLQPVPPYARLPFLPWDLDESPPTPDDLVPPVGDIPGFDPTDPDSYPYAPLSERTTSRRAQLARVRVLDYHPFRGTQAVKVGQLLTGLAVLRRRRPLPCATHAPCAVDYLNLTLPIYHRSGNVPWALFTAPPGARRYVLQVSFDPSHPFLGEALVYMDLRDVQELCIVFTPQHVAPKDGVTIGRPAYDDVPALGMLSGFLKSIAHAMWDIRDTFDIELVGLERIPPGFLGLEEGLEGDALVYAFRKKWDEVASVWIDNVRGANSAYRDELRRRASCPVKLTTLTDWHTRASSVEQTICPMLPGVNEDARDFNEWADGSRLVSADGPDEEADFLPREPWSGHVSQRAIDWMKAHQSERNGA</sequence>
<dbReference type="AlphaFoldDB" id="A0A0J1BEA7"/>
<proteinExistence type="predicted"/>
<evidence type="ECO:0000313" key="1">
    <source>
        <dbReference type="EMBL" id="KLT46419.1"/>
    </source>
</evidence>
<organism evidence="1 2">
    <name type="scientific">Cutaneotrichosporon oleaginosum</name>
    <dbReference type="NCBI Taxonomy" id="879819"/>
    <lineage>
        <taxon>Eukaryota</taxon>
        <taxon>Fungi</taxon>
        <taxon>Dikarya</taxon>
        <taxon>Basidiomycota</taxon>
        <taxon>Agaricomycotina</taxon>
        <taxon>Tremellomycetes</taxon>
        <taxon>Trichosporonales</taxon>
        <taxon>Trichosporonaceae</taxon>
        <taxon>Cutaneotrichosporon</taxon>
    </lineage>
</organism>
<dbReference type="Proteomes" id="UP000053611">
    <property type="component" value="Unassembled WGS sequence"/>
</dbReference>
<dbReference type="EMBL" id="KQ087177">
    <property type="protein sequence ID" value="KLT46419.1"/>
    <property type="molecule type" value="Genomic_DNA"/>
</dbReference>
<gene>
    <name evidence="1" type="ORF">CC85DRAFT_281510</name>
</gene>